<comment type="caution">
    <text evidence="2">The sequence shown here is derived from an EMBL/GenBank/DDBJ whole genome shotgun (WGS) entry which is preliminary data.</text>
</comment>
<evidence type="ECO:0000313" key="2">
    <source>
        <dbReference type="EMBL" id="MDD0840528.1"/>
    </source>
</evidence>
<gene>
    <name evidence="2" type="ORF">PSQ40_18255</name>
</gene>
<evidence type="ECO:0000313" key="3">
    <source>
        <dbReference type="Proteomes" id="UP001528673"/>
    </source>
</evidence>
<reference evidence="2 3" key="1">
    <citation type="submission" date="2023-02" db="EMBL/GenBank/DDBJ databases">
        <title>Bacterial whole genomic sequence of Curvibacter sp. HBC61.</title>
        <authorList>
            <person name="Le V."/>
            <person name="Ko S.-R."/>
            <person name="Ahn C.-Y."/>
            <person name="Oh H.-M."/>
        </authorList>
    </citation>
    <scope>NUCLEOTIDE SEQUENCE [LARGE SCALE GENOMIC DNA]</scope>
    <source>
        <strain evidence="2 3">HBC61</strain>
    </source>
</reference>
<evidence type="ECO:0008006" key="4">
    <source>
        <dbReference type="Google" id="ProtNLM"/>
    </source>
</evidence>
<feature type="region of interest" description="Disordered" evidence="1">
    <location>
        <begin position="86"/>
        <end position="112"/>
    </location>
</feature>
<evidence type="ECO:0000256" key="1">
    <source>
        <dbReference type="SAM" id="MobiDB-lite"/>
    </source>
</evidence>
<organism evidence="2 3">
    <name type="scientific">Curvibacter cyanobacteriorum</name>
    <dbReference type="NCBI Taxonomy" id="3026422"/>
    <lineage>
        <taxon>Bacteria</taxon>
        <taxon>Pseudomonadati</taxon>
        <taxon>Pseudomonadota</taxon>
        <taxon>Betaproteobacteria</taxon>
        <taxon>Burkholderiales</taxon>
        <taxon>Comamonadaceae</taxon>
        <taxon>Curvibacter</taxon>
    </lineage>
</organism>
<dbReference type="EMBL" id="JAQSIP010000010">
    <property type="protein sequence ID" value="MDD0840528.1"/>
    <property type="molecule type" value="Genomic_DNA"/>
</dbReference>
<name>A0ABT5N2J1_9BURK</name>
<proteinExistence type="predicted"/>
<keyword evidence="3" id="KW-1185">Reference proteome</keyword>
<sequence length="137" mass="14801">MNTPLPTPSPCPAPQRHAVGAEQTCLLHLQAGSELRCLQGPLQVQLMHTGGAGAAPLIWSLPTHGAWRCPVDGWVSLRAGGPQGARYGLQAAPAQGPNTDLPIDTRSDKAKKNRPGLIDLGRWWRRLGRIRPWQRAA</sequence>
<dbReference type="Proteomes" id="UP001528673">
    <property type="component" value="Unassembled WGS sequence"/>
</dbReference>
<dbReference type="RefSeq" id="WP_273953317.1">
    <property type="nucleotide sequence ID" value="NZ_JAQSIP010000010.1"/>
</dbReference>
<accession>A0ABT5N2J1</accession>
<protein>
    <recommendedName>
        <fullName evidence="4">DUF2917 domain-containing protein</fullName>
    </recommendedName>
</protein>